<keyword evidence="3" id="KW-1185">Reference proteome</keyword>
<evidence type="ECO:0000256" key="1">
    <source>
        <dbReference type="SAM" id="MobiDB-lite"/>
    </source>
</evidence>
<sequence>MAVQTSTAGVVDAAGPVGTITFLRVRLPTDVPLLRWSPDRGSTVLLASASHPPVGLDDRSTPGIDDH</sequence>
<proteinExistence type="predicted"/>
<dbReference type="Proteomes" id="UP000011612">
    <property type="component" value="Unassembled WGS sequence"/>
</dbReference>
<dbReference type="EMBL" id="AOLK01000005">
    <property type="protein sequence ID" value="ELZ88804.1"/>
    <property type="molecule type" value="Genomic_DNA"/>
</dbReference>
<name>M0I090_HALEO</name>
<organism evidence="2 3">
    <name type="scientific">Haloferax elongans ATCC BAA-1513</name>
    <dbReference type="NCBI Taxonomy" id="1230453"/>
    <lineage>
        <taxon>Archaea</taxon>
        <taxon>Methanobacteriati</taxon>
        <taxon>Methanobacteriota</taxon>
        <taxon>Stenosarchaea group</taxon>
        <taxon>Halobacteria</taxon>
        <taxon>Halobacteriales</taxon>
        <taxon>Haloferacaceae</taxon>
        <taxon>Haloferax</taxon>
    </lineage>
</organism>
<comment type="caution">
    <text evidence="2">The sequence shown here is derived from an EMBL/GenBank/DDBJ whole genome shotgun (WGS) entry which is preliminary data.</text>
</comment>
<feature type="region of interest" description="Disordered" evidence="1">
    <location>
        <begin position="48"/>
        <end position="67"/>
    </location>
</feature>
<reference evidence="2 3" key="1">
    <citation type="journal article" date="2014" name="PLoS Genet.">
        <title>Phylogenetically driven sequencing of extremely halophilic archaea reveals strategies for static and dynamic osmo-response.</title>
        <authorList>
            <person name="Becker E.A."/>
            <person name="Seitzer P.M."/>
            <person name="Tritt A."/>
            <person name="Larsen D."/>
            <person name="Krusor M."/>
            <person name="Yao A.I."/>
            <person name="Wu D."/>
            <person name="Madern D."/>
            <person name="Eisen J.A."/>
            <person name="Darling A.E."/>
            <person name="Facciotti M.T."/>
        </authorList>
    </citation>
    <scope>NUCLEOTIDE SEQUENCE [LARGE SCALE GENOMIC DNA]</scope>
    <source>
        <strain evidence="2 3">ATCC BAA-1513</strain>
    </source>
</reference>
<gene>
    <name evidence="2" type="ORF">C453_01035</name>
</gene>
<protein>
    <submittedName>
        <fullName evidence="2">Uncharacterized protein</fullName>
    </submittedName>
</protein>
<evidence type="ECO:0000313" key="2">
    <source>
        <dbReference type="EMBL" id="ELZ88804.1"/>
    </source>
</evidence>
<accession>M0I090</accession>
<evidence type="ECO:0000313" key="3">
    <source>
        <dbReference type="Proteomes" id="UP000011612"/>
    </source>
</evidence>
<dbReference type="AlphaFoldDB" id="M0I090"/>
<feature type="compositionally biased region" description="Basic and acidic residues" evidence="1">
    <location>
        <begin position="56"/>
        <end position="67"/>
    </location>
</feature>